<reference evidence="4 5" key="1">
    <citation type="journal article" date="2023" name="Hortic Res">
        <title>The complete reference genome for grapevine (Vitis vinifera L.) genetics and breeding.</title>
        <authorList>
            <person name="Shi X."/>
            <person name="Cao S."/>
            <person name="Wang X."/>
            <person name="Huang S."/>
            <person name="Wang Y."/>
            <person name="Liu Z."/>
            <person name="Liu W."/>
            <person name="Leng X."/>
            <person name="Peng Y."/>
            <person name="Wang N."/>
            <person name="Wang Y."/>
            <person name="Ma Z."/>
            <person name="Xu X."/>
            <person name="Zhang F."/>
            <person name="Xue H."/>
            <person name="Zhong H."/>
            <person name="Wang Y."/>
            <person name="Zhang K."/>
            <person name="Velt A."/>
            <person name="Avia K."/>
            <person name="Holtgrawe D."/>
            <person name="Grimplet J."/>
            <person name="Matus J.T."/>
            <person name="Ware D."/>
            <person name="Wu X."/>
            <person name="Wang H."/>
            <person name="Liu C."/>
            <person name="Fang Y."/>
            <person name="Rustenholz C."/>
            <person name="Cheng Z."/>
            <person name="Xiao H."/>
            <person name="Zhou Y."/>
        </authorList>
    </citation>
    <scope>NUCLEOTIDE SEQUENCE [LARGE SCALE GENOMIC DNA]</scope>
    <source>
        <strain evidence="5">cv. Pinot noir / PN40024</strain>
        <tissue evidence="4">Leaf</tissue>
    </source>
</reference>
<accession>A0ABY9CVZ2</accession>
<keyword evidence="1" id="KW-0694">RNA-binding</keyword>
<organism evidence="4 5">
    <name type="scientific">Vitis vinifera</name>
    <name type="common">Grape</name>
    <dbReference type="NCBI Taxonomy" id="29760"/>
    <lineage>
        <taxon>Eukaryota</taxon>
        <taxon>Viridiplantae</taxon>
        <taxon>Streptophyta</taxon>
        <taxon>Embryophyta</taxon>
        <taxon>Tracheophyta</taxon>
        <taxon>Spermatophyta</taxon>
        <taxon>Magnoliopsida</taxon>
        <taxon>eudicotyledons</taxon>
        <taxon>Gunneridae</taxon>
        <taxon>Pentapetalae</taxon>
        <taxon>rosids</taxon>
        <taxon>Vitales</taxon>
        <taxon>Vitaceae</taxon>
        <taxon>Viteae</taxon>
        <taxon>Vitis</taxon>
    </lineage>
</organism>
<evidence type="ECO:0000256" key="1">
    <source>
        <dbReference type="PROSITE-ProRule" id="PRU00176"/>
    </source>
</evidence>
<dbReference type="InterPro" id="IPR000504">
    <property type="entry name" value="RRM_dom"/>
</dbReference>
<dbReference type="PROSITE" id="PS50102">
    <property type="entry name" value="RRM"/>
    <property type="match status" value="1"/>
</dbReference>
<keyword evidence="5" id="KW-1185">Reference proteome</keyword>
<dbReference type="Proteomes" id="UP001227230">
    <property type="component" value="Chromosome 11"/>
</dbReference>
<name>A0ABY9CVZ2_VITVI</name>
<dbReference type="InterPro" id="IPR035979">
    <property type="entry name" value="RBD_domain_sf"/>
</dbReference>
<feature type="compositionally biased region" description="Basic and acidic residues" evidence="2">
    <location>
        <begin position="86"/>
        <end position="128"/>
    </location>
</feature>
<protein>
    <recommendedName>
        <fullName evidence="3">RRM domain-containing protein</fullName>
    </recommendedName>
</protein>
<evidence type="ECO:0000256" key="2">
    <source>
        <dbReference type="SAM" id="MobiDB-lite"/>
    </source>
</evidence>
<feature type="domain" description="RRM" evidence="3">
    <location>
        <begin position="152"/>
        <end position="217"/>
    </location>
</feature>
<evidence type="ECO:0000259" key="3">
    <source>
        <dbReference type="PROSITE" id="PS50102"/>
    </source>
</evidence>
<dbReference type="InterPro" id="IPR012677">
    <property type="entry name" value="Nucleotide-bd_a/b_plait_sf"/>
</dbReference>
<dbReference type="Gene3D" id="3.30.70.330">
    <property type="match status" value="1"/>
</dbReference>
<gene>
    <name evidence="4" type="ORF">VitviT2T_017301</name>
</gene>
<dbReference type="SUPFAM" id="SSF54928">
    <property type="entry name" value="RNA-binding domain, RBD"/>
    <property type="match status" value="1"/>
</dbReference>
<evidence type="ECO:0000313" key="4">
    <source>
        <dbReference type="EMBL" id="WJZ98797.1"/>
    </source>
</evidence>
<dbReference type="EMBL" id="CP126658">
    <property type="protein sequence ID" value="WJZ98797.1"/>
    <property type="molecule type" value="Genomic_DNA"/>
</dbReference>
<proteinExistence type="predicted"/>
<evidence type="ECO:0000313" key="5">
    <source>
        <dbReference type="Proteomes" id="UP001227230"/>
    </source>
</evidence>
<dbReference type="Pfam" id="PF00076">
    <property type="entry name" value="RRM_1"/>
    <property type="match status" value="1"/>
</dbReference>
<sequence length="217" mass="24233">MHLRQVNLPSNCSLKPWNFQLIQHNCHVFLFIMIISPDDVLSPGPSPAGFHSCSRGHGISCSIRRSILEYYENERESAVASTDQIENPHEKNACEKRKSSSSRTDEQPSTKRQKDSAQNPKKVDGKGRVELENIVASNEEQELKAKDDMNKRQMKGPNYKKKQTIYEHLRDFFSDVGGVTAIRVLNDKFTGKSGGLAYVDFSDGAHLAAAVVKNNAG</sequence>
<feature type="region of interest" description="Disordered" evidence="2">
    <location>
        <begin position="78"/>
        <end position="128"/>
    </location>
</feature>